<dbReference type="RefSeq" id="WP_116391683.1">
    <property type="nucleotide sequence ID" value="NZ_QUQO01000001.1"/>
</dbReference>
<keyword evidence="2" id="KW-1185">Reference proteome</keyword>
<dbReference type="Proteomes" id="UP000264589">
    <property type="component" value="Unassembled WGS sequence"/>
</dbReference>
<gene>
    <name evidence="1" type="ORF">DX908_06960</name>
</gene>
<reference evidence="1 2" key="1">
    <citation type="submission" date="2018-08" db="EMBL/GenBank/DDBJ databases">
        <title>Parvularcula sp. SM1705, isolated from surface water of the South Sea China.</title>
        <authorList>
            <person name="Sun L."/>
        </authorList>
    </citation>
    <scope>NUCLEOTIDE SEQUENCE [LARGE SCALE GENOMIC DNA]</scope>
    <source>
        <strain evidence="1 2">SM1705</strain>
    </source>
</reference>
<proteinExistence type="predicted"/>
<dbReference type="OrthoDB" id="9934088at2"/>
<sequence length="163" mass="17528">MEGTMHYLVRKPWIFPSRQRRRVKKLVIALSIFTAFNMTWSQLTAHAQQSAFDELTAPSNLVAAPVGKQGRAVYSVTGTAVRFEFSRFDKEGTIRVICTRGVKPCGEAVKLKGEPASGGDMLFKSPDGKPVLRVTSAGGGTLFGGASFIPQGIPKTGAAIVRS</sequence>
<evidence type="ECO:0000313" key="2">
    <source>
        <dbReference type="Proteomes" id="UP000264589"/>
    </source>
</evidence>
<comment type="caution">
    <text evidence="1">The sequence shown here is derived from an EMBL/GenBank/DDBJ whole genome shotgun (WGS) entry which is preliminary data.</text>
</comment>
<protein>
    <submittedName>
        <fullName evidence="1">Uncharacterized protein</fullName>
    </submittedName>
</protein>
<organism evidence="1 2">
    <name type="scientific">Parvularcula marina</name>
    <dbReference type="NCBI Taxonomy" id="2292771"/>
    <lineage>
        <taxon>Bacteria</taxon>
        <taxon>Pseudomonadati</taxon>
        <taxon>Pseudomonadota</taxon>
        <taxon>Alphaproteobacteria</taxon>
        <taxon>Parvularculales</taxon>
        <taxon>Parvularculaceae</taxon>
        <taxon>Parvularcula</taxon>
    </lineage>
</organism>
<dbReference type="InParanoid" id="A0A371RHY8"/>
<accession>A0A371RHY8</accession>
<name>A0A371RHY8_9PROT</name>
<dbReference type="EMBL" id="QUQO01000001">
    <property type="protein sequence ID" value="RFB05052.1"/>
    <property type="molecule type" value="Genomic_DNA"/>
</dbReference>
<dbReference type="AlphaFoldDB" id="A0A371RHY8"/>
<evidence type="ECO:0000313" key="1">
    <source>
        <dbReference type="EMBL" id="RFB05052.1"/>
    </source>
</evidence>